<name>F5YEZ3_LEAAZ</name>
<keyword evidence="2" id="KW-1185">Reference proteome</keyword>
<dbReference type="STRING" id="545695.TREAZ_0131"/>
<evidence type="ECO:0000313" key="1">
    <source>
        <dbReference type="EMBL" id="AEF81207.1"/>
    </source>
</evidence>
<reference evidence="1 2" key="2">
    <citation type="journal article" date="2011" name="ISME J.">
        <title>RNA-seq reveals cooperative metabolic interactions between two termite-gut spirochete species in co-culture.</title>
        <authorList>
            <person name="Rosenthal A.Z."/>
            <person name="Matson E.G."/>
            <person name="Eldar A."/>
            <person name="Leadbetter J.R."/>
        </authorList>
    </citation>
    <scope>NUCLEOTIDE SEQUENCE [LARGE SCALE GENOMIC DNA]</scope>
    <source>
        <strain evidence="2">ATCC BAA-888 / DSM 13862 / ZAS-9</strain>
    </source>
</reference>
<accession>F5YEZ3</accession>
<gene>
    <name evidence="1" type="ordered locus">TREAZ_0131</name>
</gene>
<dbReference type="eggNOG" id="ENOG50334GB">
    <property type="taxonomic scope" value="Bacteria"/>
</dbReference>
<evidence type="ECO:0000313" key="2">
    <source>
        <dbReference type="Proteomes" id="UP000009222"/>
    </source>
</evidence>
<dbReference type="HOGENOM" id="CLU_162064_0_0_12"/>
<dbReference type="Proteomes" id="UP000009222">
    <property type="component" value="Chromosome"/>
</dbReference>
<dbReference type="OrthoDB" id="6214753at2"/>
<organism evidence="1 2">
    <name type="scientific">Leadbettera azotonutricia (strain ATCC BAA-888 / DSM 13862 / ZAS-9)</name>
    <name type="common">Treponema azotonutricium</name>
    <dbReference type="NCBI Taxonomy" id="545695"/>
    <lineage>
        <taxon>Bacteria</taxon>
        <taxon>Pseudomonadati</taxon>
        <taxon>Spirochaetota</taxon>
        <taxon>Spirochaetia</taxon>
        <taxon>Spirochaetales</taxon>
        <taxon>Breznakiellaceae</taxon>
        <taxon>Leadbettera</taxon>
    </lineage>
</organism>
<dbReference type="KEGG" id="taz:TREAZ_0131"/>
<dbReference type="EMBL" id="CP001841">
    <property type="protein sequence ID" value="AEF81207.1"/>
    <property type="molecule type" value="Genomic_DNA"/>
</dbReference>
<reference evidence="2" key="1">
    <citation type="submission" date="2009-12" db="EMBL/GenBank/DDBJ databases">
        <title>Complete sequence of Treponema azotonutricium strain ZAS-9.</title>
        <authorList>
            <person name="Tetu S.G."/>
            <person name="Matson E."/>
            <person name="Ren Q."/>
            <person name="Seshadri R."/>
            <person name="Elbourne L."/>
            <person name="Hassan K.A."/>
            <person name="Durkin A."/>
            <person name="Radune D."/>
            <person name="Mohamoud Y."/>
            <person name="Shay R."/>
            <person name="Jin S."/>
            <person name="Zhang X."/>
            <person name="Lucey K."/>
            <person name="Ballor N.R."/>
            <person name="Ottesen E."/>
            <person name="Rosenthal R."/>
            <person name="Allen A."/>
            <person name="Leadbetter J.R."/>
            <person name="Paulsen I.T."/>
        </authorList>
    </citation>
    <scope>NUCLEOTIDE SEQUENCE [LARGE SCALE GENOMIC DNA]</scope>
    <source>
        <strain evidence="2">ATCC BAA-888 / DSM 13862 / ZAS-9</strain>
    </source>
</reference>
<dbReference type="RefSeq" id="WP_015711792.1">
    <property type="nucleotide sequence ID" value="NC_015577.1"/>
</dbReference>
<sequence>MVSSYLEYLPMSDIAKYSKGPPANGVPFSGYPQQHPTEKDKLILIYDPVGANPTVMEFKLSDVLHVEEVPSAVTEQGEGVPLIKLWIRKGAHGVILEPFEVDEPIKFIQKSREFREDFMKPKAPAKM</sequence>
<proteinExistence type="predicted"/>
<protein>
    <submittedName>
        <fullName evidence="1">Uncharacterized protein</fullName>
    </submittedName>
</protein>
<dbReference type="InParanoid" id="F5YEZ3"/>
<dbReference type="AlphaFoldDB" id="F5YEZ3"/>